<evidence type="ECO:0000259" key="2">
    <source>
        <dbReference type="Pfam" id="PF20182"/>
    </source>
</evidence>
<keyword evidence="4" id="KW-1185">Reference proteome</keyword>
<feature type="transmembrane region" description="Helical" evidence="1">
    <location>
        <begin position="6"/>
        <end position="23"/>
    </location>
</feature>
<feature type="transmembrane region" description="Helical" evidence="1">
    <location>
        <begin position="139"/>
        <end position="159"/>
    </location>
</feature>
<keyword evidence="1" id="KW-0812">Transmembrane</keyword>
<feature type="transmembrane region" description="Helical" evidence="1">
    <location>
        <begin position="213"/>
        <end position="235"/>
    </location>
</feature>
<organism evidence="3 4">
    <name type="scientific">Paractinoplanes bogorensis</name>
    <dbReference type="NCBI Taxonomy" id="1610840"/>
    <lineage>
        <taxon>Bacteria</taxon>
        <taxon>Bacillati</taxon>
        <taxon>Actinomycetota</taxon>
        <taxon>Actinomycetes</taxon>
        <taxon>Micromonosporales</taxon>
        <taxon>Micromonosporaceae</taxon>
        <taxon>Paractinoplanes</taxon>
    </lineage>
</organism>
<dbReference type="RefSeq" id="WP_215789743.1">
    <property type="nucleotide sequence ID" value="NZ_JAHKKG010000007.1"/>
</dbReference>
<sequence>MLIWLNILALPCAALVAAYKLIPVNGRRPAEGTRYLSAFFLCIGLGLAVMSHPVLTAISQVEPLPNLGRLLGNSLEMLAAYFLGALGHSIARPSGTRRWLRRYAVLLIGAITLMLVLLATAGTTFTLNYVNAYSRNPAVVVYLLVFFGYIMLCLVTFIANVGGYVRHLAPGVLRVGLSLVVAGAALGIVWAGWSGLRPVVTLTTGRSLATTLPVGTTLGAICLLLWLIGATLTAWGDRITAPLRWWRALRELRRIQPLWRALRTAVPQVALDTGGGWPSAGVEFALYRRVIEVRDAQLTLRPYAHPDVSEWLGPAADPATLEAAVIASALVGHARGRNYGTEHPFQELDASLASESAWLSEVSRQFTGSSEVQRIRRLADTSLGGDGSQGGSAG</sequence>
<protein>
    <recommendedName>
        <fullName evidence="2">DUF6545 domain-containing protein</fullName>
    </recommendedName>
</protein>
<accession>A0ABS5YS97</accession>
<dbReference type="NCBIfam" id="NF042915">
    <property type="entry name" value="MAB_1171c_fam"/>
    <property type="match status" value="1"/>
</dbReference>
<proteinExistence type="predicted"/>
<evidence type="ECO:0000256" key="1">
    <source>
        <dbReference type="SAM" id="Phobius"/>
    </source>
</evidence>
<feature type="transmembrane region" description="Helical" evidence="1">
    <location>
        <begin position="103"/>
        <end position="127"/>
    </location>
</feature>
<feature type="transmembrane region" description="Helical" evidence="1">
    <location>
        <begin position="70"/>
        <end position="91"/>
    </location>
</feature>
<evidence type="ECO:0000313" key="4">
    <source>
        <dbReference type="Proteomes" id="UP001519654"/>
    </source>
</evidence>
<gene>
    <name evidence="3" type="ORF">KOI35_22750</name>
</gene>
<reference evidence="3 4" key="1">
    <citation type="submission" date="2021-06" db="EMBL/GenBank/DDBJ databases">
        <title>Actinoplanes lichenicola sp. nov., and Actinoplanes ovalisporus sp. nov., isolated from lichen in Thailand.</title>
        <authorList>
            <person name="Saeng-In P."/>
            <person name="Kanchanasin P."/>
            <person name="Yuki M."/>
            <person name="Kudo T."/>
            <person name="Ohkuma M."/>
            <person name="Phongsopitanun W."/>
            <person name="Tanasupawat S."/>
        </authorList>
    </citation>
    <scope>NUCLEOTIDE SEQUENCE [LARGE SCALE GENOMIC DNA]</scope>
    <source>
        <strain evidence="3 4">NBRC 110975</strain>
    </source>
</reference>
<comment type="caution">
    <text evidence="3">The sequence shown here is derived from an EMBL/GenBank/DDBJ whole genome shotgun (WGS) entry which is preliminary data.</text>
</comment>
<feature type="transmembrane region" description="Helical" evidence="1">
    <location>
        <begin position="35"/>
        <end position="58"/>
    </location>
</feature>
<feature type="domain" description="DUF6545" evidence="2">
    <location>
        <begin position="244"/>
        <end position="366"/>
    </location>
</feature>
<dbReference type="InterPro" id="IPR050039">
    <property type="entry name" value="MAB_1171c-like"/>
</dbReference>
<evidence type="ECO:0000313" key="3">
    <source>
        <dbReference type="EMBL" id="MBU2666326.1"/>
    </source>
</evidence>
<keyword evidence="1" id="KW-0472">Membrane</keyword>
<dbReference type="EMBL" id="JAHKKG010000007">
    <property type="protein sequence ID" value="MBU2666326.1"/>
    <property type="molecule type" value="Genomic_DNA"/>
</dbReference>
<dbReference type="InterPro" id="IPR046675">
    <property type="entry name" value="DUF6545"/>
</dbReference>
<dbReference type="Pfam" id="PF20182">
    <property type="entry name" value="DUF6545"/>
    <property type="match status" value="1"/>
</dbReference>
<name>A0ABS5YS97_9ACTN</name>
<feature type="transmembrane region" description="Helical" evidence="1">
    <location>
        <begin position="171"/>
        <end position="193"/>
    </location>
</feature>
<keyword evidence="1" id="KW-1133">Transmembrane helix</keyword>
<dbReference type="Proteomes" id="UP001519654">
    <property type="component" value="Unassembled WGS sequence"/>
</dbReference>